<protein>
    <submittedName>
        <fullName evidence="1">Uncharacterized protein</fullName>
    </submittedName>
</protein>
<organism evidence="1">
    <name type="scientific">marine sediment metagenome</name>
    <dbReference type="NCBI Taxonomy" id="412755"/>
    <lineage>
        <taxon>unclassified sequences</taxon>
        <taxon>metagenomes</taxon>
        <taxon>ecological metagenomes</taxon>
    </lineage>
</organism>
<dbReference type="AlphaFoldDB" id="X0SU87"/>
<comment type="caution">
    <text evidence="1">The sequence shown here is derived from an EMBL/GenBank/DDBJ whole genome shotgun (WGS) entry which is preliminary data.</text>
</comment>
<reference evidence="1" key="1">
    <citation type="journal article" date="2014" name="Front. Microbiol.">
        <title>High frequency of phylogenetically diverse reductive dehalogenase-homologous genes in deep subseafloor sedimentary metagenomes.</title>
        <authorList>
            <person name="Kawai M."/>
            <person name="Futagami T."/>
            <person name="Toyoda A."/>
            <person name="Takaki Y."/>
            <person name="Nishi S."/>
            <person name="Hori S."/>
            <person name="Arai W."/>
            <person name="Tsubouchi T."/>
            <person name="Morono Y."/>
            <person name="Uchiyama I."/>
            <person name="Ito T."/>
            <person name="Fujiyama A."/>
            <person name="Inagaki F."/>
            <person name="Takami H."/>
        </authorList>
    </citation>
    <scope>NUCLEOTIDE SEQUENCE</scope>
    <source>
        <strain evidence="1">Expedition CK06-06</strain>
    </source>
</reference>
<accession>X0SU87</accession>
<proteinExistence type="predicted"/>
<dbReference type="EMBL" id="BARS01002358">
    <property type="protein sequence ID" value="GAF84529.1"/>
    <property type="molecule type" value="Genomic_DNA"/>
</dbReference>
<sequence>MTFYSDANVSTKYLDPTIYTENARCTFQLDQSESAYLPNLRLLFLGAVSSAPGEYNGLVGALSLIRNISLLDGKTVLCSLNEAQFYQGFVNQNKANERNQSVGSFQDCSKLGHTVNGATNVIQRIQTNLGANTAINTTNSATLDLRHILPMLNSVSHLPTAVFENLNIQIEFDATQGNQVISDTAITFNTLRPVLACDVIDNPVVVDKLNAQLTSASWLEVEHDFFVIPQSVNNGGVNDQLLLQPTNVQLNGFNNKYLERLVLVKEIANPALELAGGVTQGFGKFSSQCCFRQKVQLRINGSNLFPRNGIVGNNERLAHVVDTFGDCANYIGSNQYGTDPATVVFNGRQFLGQLDYIGAYVGQQISNLQINYERTGLQDATAKRPTTDALNVHVYGETRKAIKIGPNGQYRITYL</sequence>
<name>X0SU87_9ZZZZ</name>
<evidence type="ECO:0000313" key="1">
    <source>
        <dbReference type="EMBL" id="GAF84529.1"/>
    </source>
</evidence>
<gene>
    <name evidence="1" type="ORF">S01H1_04471</name>
</gene>